<comment type="catalytic activity">
    <reaction evidence="10">
        <text>a very-long-chain acyl-CoA + malonyl-CoA + H(+) = a very-long-chain 3-oxoacyl-CoA + CO2 + CoA</text>
        <dbReference type="Rhea" id="RHEA:32727"/>
        <dbReference type="ChEBI" id="CHEBI:15378"/>
        <dbReference type="ChEBI" id="CHEBI:16526"/>
        <dbReference type="ChEBI" id="CHEBI:57287"/>
        <dbReference type="ChEBI" id="CHEBI:57384"/>
        <dbReference type="ChEBI" id="CHEBI:90725"/>
        <dbReference type="ChEBI" id="CHEBI:90736"/>
        <dbReference type="EC" id="2.3.1.199"/>
    </reaction>
</comment>
<evidence type="ECO:0000256" key="10">
    <source>
        <dbReference type="RuleBase" id="RU361115"/>
    </source>
</evidence>
<dbReference type="EC" id="2.3.1.199" evidence="10"/>
<feature type="transmembrane region" description="Helical" evidence="10">
    <location>
        <begin position="125"/>
        <end position="144"/>
    </location>
</feature>
<protein>
    <recommendedName>
        <fullName evidence="10">Elongation of very long chain fatty acids protein</fullName>
        <ecNumber evidence="10">2.3.1.199</ecNumber>
    </recommendedName>
    <alternativeName>
        <fullName evidence="10">Very-long-chain 3-oxoacyl-CoA synthase</fullName>
    </alternativeName>
</protein>
<comment type="similarity">
    <text evidence="10">Belongs to the ELO family.</text>
</comment>
<evidence type="ECO:0000256" key="1">
    <source>
        <dbReference type="ARBA" id="ARBA00004141"/>
    </source>
</evidence>
<dbReference type="GO" id="GO:0034625">
    <property type="term" value="P:fatty acid elongation, monounsaturated fatty acid"/>
    <property type="evidence" value="ECO:0007669"/>
    <property type="project" value="TreeGrafter"/>
</dbReference>
<evidence type="ECO:0000256" key="4">
    <source>
        <dbReference type="ARBA" id="ARBA00022692"/>
    </source>
</evidence>
<keyword evidence="4 10" id="KW-0812">Transmembrane</keyword>
<keyword evidence="8 10" id="KW-0472">Membrane</keyword>
<evidence type="ECO:0000256" key="3">
    <source>
        <dbReference type="ARBA" id="ARBA00022679"/>
    </source>
</evidence>
<dbReference type="GO" id="GO:0019367">
    <property type="term" value="P:fatty acid elongation, saturated fatty acid"/>
    <property type="evidence" value="ECO:0007669"/>
    <property type="project" value="TreeGrafter"/>
</dbReference>
<evidence type="ECO:0000256" key="5">
    <source>
        <dbReference type="ARBA" id="ARBA00022832"/>
    </source>
</evidence>
<accession>A0A7R9QW46</accession>
<keyword evidence="3 10" id="KW-0808">Transferase</keyword>
<evidence type="ECO:0000256" key="8">
    <source>
        <dbReference type="ARBA" id="ARBA00023136"/>
    </source>
</evidence>
<keyword evidence="12" id="KW-1185">Reference proteome</keyword>
<keyword evidence="9 10" id="KW-0275">Fatty acid biosynthesis</keyword>
<evidence type="ECO:0000313" key="12">
    <source>
        <dbReference type="Proteomes" id="UP000728032"/>
    </source>
</evidence>
<sequence>MTSTNTSTQISNNGLNYYLFDYWREMGDHRTADYPLIRDGPWLMLTIMTSYYIFVKKIGPNFMKNRQPFELRSLLLVYNSLMVVANAYFFMQSLQWIKYGSALLDFRFPAKDDYSLPIQHQIWSFYLYYITKYVDLLDTVFFVLRKKYSQITTLHLYHHTVVPILGWMTIWYRFNVPSITLFAFLNSFVHVVMYSYYALSALGPSLHPYLWWKRYITQLQLLQFCAFGIYGTLVKFLHVGYPSFAFWMAYSQSILFFYMFIKFYFQSYCRKSAKQS</sequence>
<feature type="transmembrane region" description="Helical" evidence="10">
    <location>
        <begin position="219"/>
        <end position="238"/>
    </location>
</feature>
<feature type="transmembrane region" description="Helical" evidence="10">
    <location>
        <begin position="42"/>
        <end position="59"/>
    </location>
</feature>
<proteinExistence type="inferred from homology"/>
<feature type="transmembrane region" description="Helical" evidence="10">
    <location>
        <begin position="156"/>
        <end position="174"/>
    </location>
</feature>
<evidence type="ECO:0000313" key="11">
    <source>
        <dbReference type="EMBL" id="CAD7660658.1"/>
    </source>
</evidence>
<name>A0A7R9QW46_9ACAR</name>
<dbReference type="GO" id="GO:0009922">
    <property type="term" value="F:fatty acid elongase activity"/>
    <property type="evidence" value="ECO:0007669"/>
    <property type="project" value="UniProtKB-EC"/>
</dbReference>
<dbReference type="EMBL" id="OC935736">
    <property type="protein sequence ID" value="CAD7660658.1"/>
    <property type="molecule type" value="Genomic_DNA"/>
</dbReference>
<dbReference type="EMBL" id="CAJPVJ010020911">
    <property type="protein sequence ID" value="CAG2177795.1"/>
    <property type="molecule type" value="Genomic_DNA"/>
</dbReference>
<gene>
    <name evidence="11" type="ORF">ONB1V03_LOCUS17222</name>
</gene>
<organism evidence="11">
    <name type="scientific">Oppiella nova</name>
    <dbReference type="NCBI Taxonomy" id="334625"/>
    <lineage>
        <taxon>Eukaryota</taxon>
        <taxon>Metazoa</taxon>
        <taxon>Ecdysozoa</taxon>
        <taxon>Arthropoda</taxon>
        <taxon>Chelicerata</taxon>
        <taxon>Arachnida</taxon>
        <taxon>Acari</taxon>
        <taxon>Acariformes</taxon>
        <taxon>Sarcoptiformes</taxon>
        <taxon>Oribatida</taxon>
        <taxon>Brachypylina</taxon>
        <taxon>Oppioidea</taxon>
        <taxon>Oppiidae</taxon>
        <taxon>Oppiella</taxon>
    </lineage>
</organism>
<evidence type="ECO:0000256" key="6">
    <source>
        <dbReference type="ARBA" id="ARBA00022989"/>
    </source>
</evidence>
<keyword evidence="7 10" id="KW-0443">Lipid metabolism</keyword>
<dbReference type="Proteomes" id="UP000728032">
    <property type="component" value="Unassembled WGS sequence"/>
</dbReference>
<dbReference type="PANTHER" id="PTHR11157">
    <property type="entry name" value="FATTY ACID ACYL TRANSFERASE-RELATED"/>
    <property type="match status" value="1"/>
</dbReference>
<dbReference type="GO" id="GO:0034626">
    <property type="term" value="P:fatty acid elongation, polyunsaturated fatty acid"/>
    <property type="evidence" value="ECO:0007669"/>
    <property type="project" value="TreeGrafter"/>
</dbReference>
<feature type="transmembrane region" description="Helical" evidence="10">
    <location>
        <begin position="71"/>
        <end position="91"/>
    </location>
</feature>
<dbReference type="PANTHER" id="PTHR11157:SF69">
    <property type="entry name" value="ELONGATION OF VERY LONG CHAIN FATTY ACIDS PROTEIN 7"/>
    <property type="match status" value="1"/>
</dbReference>
<dbReference type="GO" id="GO:0042761">
    <property type="term" value="P:very long-chain fatty acid biosynthetic process"/>
    <property type="evidence" value="ECO:0007669"/>
    <property type="project" value="TreeGrafter"/>
</dbReference>
<evidence type="ECO:0000256" key="7">
    <source>
        <dbReference type="ARBA" id="ARBA00023098"/>
    </source>
</evidence>
<dbReference type="Pfam" id="PF01151">
    <property type="entry name" value="ELO"/>
    <property type="match status" value="1"/>
</dbReference>
<keyword evidence="6 10" id="KW-1133">Transmembrane helix</keyword>
<dbReference type="GO" id="GO:0005789">
    <property type="term" value="C:endoplasmic reticulum membrane"/>
    <property type="evidence" value="ECO:0007669"/>
    <property type="project" value="TreeGrafter"/>
</dbReference>
<keyword evidence="2 10" id="KW-0444">Lipid biosynthesis</keyword>
<reference evidence="11" key="1">
    <citation type="submission" date="2020-11" db="EMBL/GenBank/DDBJ databases">
        <authorList>
            <person name="Tran Van P."/>
        </authorList>
    </citation>
    <scope>NUCLEOTIDE SEQUENCE</scope>
</reference>
<feature type="transmembrane region" description="Helical" evidence="10">
    <location>
        <begin position="244"/>
        <end position="265"/>
    </location>
</feature>
<keyword evidence="5 10" id="KW-0276">Fatty acid metabolism</keyword>
<dbReference type="AlphaFoldDB" id="A0A7R9QW46"/>
<dbReference type="InterPro" id="IPR002076">
    <property type="entry name" value="ELO_fam"/>
</dbReference>
<evidence type="ECO:0000256" key="9">
    <source>
        <dbReference type="ARBA" id="ARBA00023160"/>
    </source>
</evidence>
<dbReference type="OrthoDB" id="434092at2759"/>
<comment type="subcellular location">
    <subcellularLocation>
        <location evidence="1">Membrane</location>
        <topology evidence="1">Multi-pass membrane protein</topology>
    </subcellularLocation>
</comment>
<dbReference type="GO" id="GO:0030148">
    <property type="term" value="P:sphingolipid biosynthetic process"/>
    <property type="evidence" value="ECO:0007669"/>
    <property type="project" value="TreeGrafter"/>
</dbReference>
<evidence type="ECO:0000256" key="2">
    <source>
        <dbReference type="ARBA" id="ARBA00022516"/>
    </source>
</evidence>